<dbReference type="Pfam" id="PF00620">
    <property type="entry name" value="RhoGAP"/>
    <property type="match status" value="1"/>
</dbReference>
<dbReference type="SMART" id="SM00326">
    <property type="entry name" value="SH3"/>
    <property type="match status" value="1"/>
</dbReference>
<evidence type="ECO:0000313" key="7">
    <source>
        <dbReference type="Proteomes" id="UP000717585"/>
    </source>
</evidence>
<feature type="domain" description="SH3" evidence="4">
    <location>
        <begin position="25"/>
        <end position="85"/>
    </location>
</feature>
<evidence type="ECO:0000313" key="6">
    <source>
        <dbReference type="EMBL" id="KAG9390344.1"/>
    </source>
</evidence>
<dbReference type="Gene3D" id="1.10.555.10">
    <property type="entry name" value="Rho GTPase activation protein"/>
    <property type="match status" value="1"/>
</dbReference>
<dbReference type="AlphaFoldDB" id="A0A8J6B0J6"/>
<dbReference type="PROSITE" id="PS50002">
    <property type="entry name" value="SH3"/>
    <property type="match status" value="1"/>
</dbReference>
<proteinExistence type="predicted"/>
<dbReference type="CDD" id="cd00159">
    <property type="entry name" value="RhoGAP"/>
    <property type="match status" value="1"/>
</dbReference>
<dbReference type="InterPro" id="IPR001452">
    <property type="entry name" value="SH3_domain"/>
</dbReference>
<feature type="region of interest" description="Disordered" evidence="3">
    <location>
        <begin position="1"/>
        <end position="23"/>
    </location>
</feature>
<name>A0A8J6B0J6_9EUKA</name>
<dbReference type="SUPFAM" id="SSF48350">
    <property type="entry name" value="GTPase activation domain, GAP"/>
    <property type="match status" value="1"/>
</dbReference>
<accession>A0A8J6B0J6</accession>
<evidence type="ECO:0000256" key="2">
    <source>
        <dbReference type="PROSITE-ProRule" id="PRU00192"/>
    </source>
</evidence>
<dbReference type="PANTHER" id="PTHR45808:SF2">
    <property type="entry name" value="RHO GTPASE-ACTIVATING PROTEIN 68F"/>
    <property type="match status" value="1"/>
</dbReference>
<evidence type="ECO:0000259" key="5">
    <source>
        <dbReference type="PROSITE" id="PS50238"/>
    </source>
</evidence>
<evidence type="ECO:0000256" key="1">
    <source>
        <dbReference type="ARBA" id="ARBA00022443"/>
    </source>
</evidence>
<dbReference type="GO" id="GO:0007264">
    <property type="term" value="P:small GTPase-mediated signal transduction"/>
    <property type="evidence" value="ECO:0007669"/>
    <property type="project" value="TreeGrafter"/>
</dbReference>
<dbReference type="PROSITE" id="PS50238">
    <property type="entry name" value="RHOGAP"/>
    <property type="match status" value="1"/>
</dbReference>
<comment type="caution">
    <text evidence="6">The sequence shown here is derived from an EMBL/GenBank/DDBJ whole genome shotgun (WGS) entry which is preliminary data.</text>
</comment>
<dbReference type="SUPFAM" id="SSF50044">
    <property type="entry name" value="SH3-domain"/>
    <property type="match status" value="1"/>
</dbReference>
<dbReference type="CDD" id="cd00174">
    <property type="entry name" value="SH3"/>
    <property type="match status" value="1"/>
</dbReference>
<dbReference type="OrthoDB" id="185175at2759"/>
<keyword evidence="7" id="KW-1185">Reference proteome</keyword>
<dbReference type="InterPro" id="IPR000198">
    <property type="entry name" value="RhoGAP_dom"/>
</dbReference>
<organism evidence="6 7">
    <name type="scientific">Carpediemonas membranifera</name>
    <dbReference type="NCBI Taxonomy" id="201153"/>
    <lineage>
        <taxon>Eukaryota</taxon>
        <taxon>Metamonada</taxon>
        <taxon>Carpediemonas-like organisms</taxon>
        <taxon>Carpediemonas</taxon>
    </lineage>
</organism>
<dbReference type="EMBL" id="JAHDYR010000064">
    <property type="protein sequence ID" value="KAG9390344.1"/>
    <property type="molecule type" value="Genomic_DNA"/>
</dbReference>
<feature type="domain" description="Rho-GAP" evidence="5">
    <location>
        <begin position="157"/>
        <end position="337"/>
    </location>
</feature>
<dbReference type="InterPro" id="IPR036028">
    <property type="entry name" value="SH3-like_dom_sf"/>
</dbReference>
<evidence type="ECO:0000256" key="3">
    <source>
        <dbReference type="SAM" id="MobiDB-lite"/>
    </source>
</evidence>
<dbReference type="Gene3D" id="2.30.30.40">
    <property type="entry name" value="SH3 Domains"/>
    <property type="match status" value="1"/>
</dbReference>
<dbReference type="SMART" id="SM00324">
    <property type="entry name" value="RhoGAP"/>
    <property type="match status" value="1"/>
</dbReference>
<evidence type="ECO:0000259" key="4">
    <source>
        <dbReference type="PROSITE" id="PS50002"/>
    </source>
</evidence>
<sequence>MHPSRPANASRRTTHRPVSTTDGPKFPFMATVLFDYVASGPGELTISRGDTVEVTDPGPDGWARGRVGFGAVGWFPFDYVEELHAVQSEADDSDELANIVAMTGPDFTKGELASLSTTGNTPWEVIWRLIQAFLQHGSDDNEGRKILPPPDERLFTTDLARVLDKDRTNVPVFLTHAIDYLRDTCATKAEGIFRLSASASDMQQWRLALDYDHTLPLDPINDHNLVASLLKMFVREIPGALISHEAGDKLIHTLTKPPTSMVATMNGLPAEKRNTLCALMDLLVEIAEIEENRMDANNLALIFGQNIFHQPPGFDPDLMKGQIAVLRRMIENWSSIRGLLIGPSSS</sequence>
<dbReference type="GO" id="GO:0005737">
    <property type="term" value="C:cytoplasm"/>
    <property type="evidence" value="ECO:0007669"/>
    <property type="project" value="TreeGrafter"/>
</dbReference>
<reference evidence="6" key="1">
    <citation type="submission" date="2021-05" db="EMBL/GenBank/DDBJ databases">
        <title>A free-living protist that lacks canonical eukaryotic 1 DNA replication and segregation systems.</title>
        <authorList>
            <person name="Salas-Leiva D.E."/>
            <person name="Tromer E.C."/>
            <person name="Curtis B.A."/>
            <person name="Jerlstrom-Hultqvist J."/>
            <person name="Kolisko M."/>
            <person name="Yi Z."/>
            <person name="Salas-Leiva J.S."/>
            <person name="Gallot-Lavallee L."/>
            <person name="Kops G.J.P.L."/>
            <person name="Archibald J.M."/>
            <person name="Simpson A.G.B."/>
            <person name="Roger A.J."/>
        </authorList>
    </citation>
    <scope>NUCLEOTIDE SEQUENCE</scope>
    <source>
        <strain evidence="6">BICM</strain>
    </source>
</reference>
<dbReference type="InterPro" id="IPR008936">
    <property type="entry name" value="Rho_GTPase_activation_prot"/>
</dbReference>
<dbReference type="Proteomes" id="UP000717585">
    <property type="component" value="Unassembled WGS sequence"/>
</dbReference>
<keyword evidence="1 2" id="KW-0728">SH3 domain</keyword>
<gene>
    <name evidence="6" type="ORF">J8273_7692</name>
</gene>
<protein>
    <submittedName>
        <fullName evidence="6">RhoGAP domain</fullName>
    </submittedName>
</protein>
<dbReference type="GO" id="GO:0005096">
    <property type="term" value="F:GTPase activator activity"/>
    <property type="evidence" value="ECO:0007669"/>
    <property type="project" value="TreeGrafter"/>
</dbReference>
<dbReference type="Pfam" id="PF07653">
    <property type="entry name" value="SH3_2"/>
    <property type="match status" value="1"/>
</dbReference>
<dbReference type="PANTHER" id="PTHR45808">
    <property type="entry name" value="RHO GTPASE-ACTIVATING PROTEIN 68F"/>
    <property type="match status" value="1"/>
</dbReference>